<dbReference type="Gramene" id="KOM29682">
    <property type="protein sequence ID" value="KOM29682"/>
    <property type="gene ID" value="LR48_Vigan743s001500"/>
</dbReference>
<dbReference type="PANTHER" id="PTHR11773">
    <property type="entry name" value="GLYCINE DEHYDROGENASE, DECARBOXYLATING"/>
    <property type="match status" value="1"/>
</dbReference>
<reference evidence="2" key="1">
    <citation type="journal article" date="2015" name="Proc. Natl. Acad. Sci. U.S.A.">
        <title>Genome sequencing of adzuki bean (Vigna angularis) provides insight into high starch and low fat accumulation and domestication.</title>
        <authorList>
            <person name="Yang K."/>
            <person name="Tian Z."/>
            <person name="Chen C."/>
            <person name="Luo L."/>
            <person name="Zhao B."/>
            <person name="Wang Z."/>
            <person name="Yu L."/>
            <person name="Li Y."/>
            <person name="Sun Y."/>
            <person name="Li W."/>
            <person name="Chen Y."/>
            <person name="Li Y."/>
            <person name="Zhang Y."/>
            <person name="Ai D."/>
            <person name="Zhao J."/>
            <person name="Shang C."/>
            <person name="Ma Y."/>
            <person name="Wu B."/>
            <person name="Wang M."/>
            <person name="Gao L."/>
            <person name="Sun D."/>
            <person name="Zhang P."/>
            <person name="Guo F."/>
            <person name="Wang W."/>
            <person name="Li Y."/>
            <person name="Wang J."/>
            <person name="Varshney R.K."/>
            <person name="Wang J."/>
            <person name="Ling H.Q."/>
            <person name="Wan P."/>
        </authorList>
    </citation>
    <scope>NUCLEOTIDE SEQUENCE</scope>
    <source>
        <strain evidence="2">cv. Jingnong 6</strain>
    </source>
</reference>
<dbReference type="SUPFAM" id="SSF53383">
    <property type="entry name" value="PLP-dependent transferases"/>
    <property type="match status" value="1"/>
</dbReference>
<proteinExistence type="predicted"/>
<evidence type="ECO:0000313" key="2">
    <source>
        <dbReference type="Proteomes" id="UP000053144"/>
    </source>
</evidence>
<accession>A0A0L9TGV5</accession>
<evidence type="ECO:0000313" key="1">
    <source>
        <dbReference type="EMBL" id="KOM29682.1"/>
    </source>
</evidence>
<gene>
    <name evidence="1" type="ORF">LR48_Vigan743s001500</name>
</gene>
<dbReference type="GO" id="GO:0005960">
    <property type="term" value="C:glycine cleavage complex"/>
    <property type="evidence" value="ECO:0007669"/>
    <property type="project" value="TreeGrafter"/>
</dbReference>
<dbReference type="Proteomes" id="UP000053144">
    <property type="component" value="Unassembled WGS sequence"/>
</dbReference>
<dbReference type="GO" id="GO:0016594">
    <property type="term" value="F:glycine binding"/>
    <property type="evidence" value="ECO:0007669"/>
    <property type="project" value="TreeGrafter"/>
</dbReference>
<dbReference type="EMBL" id="KQ258517">
    <property type="protein sequence ID" value="KOM29682.1"/>
    <property type="molecule type" value="Genomic_DNA"/>
</dbReference>
<organism evidence="1 2">
    <name type="scientific">Phaseolus angularis</name>
    <name type="common">Azuki bean</name>
    <name type="synonym">Vigna angularis</name>
    <dbReference type="NCBI Taxonomy" id="3914"/>
    <lineage>
        <taxon>Eukaryota</taxon>
        <taxon>Viridiplantae</taxon>
        <taxon>Streptophyta</taxon>
        <taxon>Embryophyta</taxon>
        <taxon>Tracheophyta</taxon>
        <taxon>Spermatophyta</taxon>
        <taxon>Magnoliopsida</taxon>
        <taxon>eudicotyledons</taxon>
        <taxon>Gunneridae</taxon>
        <taxon>Pentapetalae</taxon>
        <taxon>rosids</taxon>
        <taxon>fabids</taxon>
        <taxon>Fabales</taxon>
        <taxon>Fabaceae</taxon>
        <taxon>Papilionoideae</taxon>
        <taxon>50 kb inversion clade</taxon>
        <taxon>NPAAA clade</taxon>
        <taxon>indigoferoid/millettioid clade</taxon>
        <taxon>Phaseoleae</taxon>
        <taxon>Vigna</taxon>
    </lineage>
</organism>
<dbReference type="InterPro" id="IPR015421">
    <property type="entry name" value="PyrdxlP-dep_Trfase_major"/>
</dbReference>
<dbReference type="Gene3D" id="3.40.640.10">
    <property type="entry name" value="Type I PLP-dependent aspartate aminotransferase-like (Major domain)"/>
    <property type="match status" value="1"/>
</dbReference>
<dbReference type="PANTHER" id="PTHR11773:SF1">
    <property type="entry name" value="GLYCINE DEHYDROGENASE (DECARBOXYLATING), MITOCHONDRIAL"/>
    <property type="match status" value="1"/>
</dbReference>
<dbReference type="InterPro" id="IPR020581">
    <property type="entry name" value="GDC_P"/>
</dbReference>
<dbReference type="GO" id="GO:0048046">
    <property type="term" value="C:apoplast"/>
    <property type="evidence" value="ECO:0007669"/>
    <property type="project" value="TreeGrafter"/>
</dbReference>
<name>A0A0L9TGV5_PHAAN</name>
<dbReference type="InterPro" id="IPR015424">
    <property type="entry name" value="PyrdxlP-dep_Trfase"/>
</dbReference>
<dbReference type="GO" id="GO:0009941">
    <property type="term" value="C:chloroplast envelope"/>
    <property type="evidence" value="ECO:0007669"/>
    <property type="project" value="TreeGrafter"/>
</dbReference>
<dbReference type="GO" id="GO:0004375">
    <property type="term" value="F:glycine dehydrogenase (decarboxylating) activity"/>
    <property type="evidence" value="ECO:0007669"/>
    <property type="project" value="InterPro"/>
</dbReference>
<dbReference type="AlphaFoldDB" id="A0A0L9TGV5"/>
<dbReference type="GO" id="GO:0030170">
    <property type="term" value="F:pyridoxal phosphate binding"/>
    <property type="evidence" value="ECO:0007669"/>
    <property type="project" value="TreeGrafter"/>
</dbReference>
<dbReference type="GO" id="GO:0019464">
    <property type="term" value="P:glycine decarboxylation via glycine cleavage system"/>
    <property type="evidence" value="ECO:0007669"/>
    <property type="project" value="TreeGrafter"/>
</dbReference>
<sequence>MFNNFGDLFCTITGFDSSLQPNVGAAGEYVGLMVIRAYHLARGDHYNNVCTILVWAYGTSPASAAMCGMKIVSLELMPRETLI</sequence>
<dbReference type="STRING" id="3914.A0A0L9TGV5"/>
<dbReference type="GO" id="GO:0005739">
    <property type="term" value="C:mitochondrion"/>
    <property type="evidence" value="ECO:0007669"/>
    <property type="project" value="TreeGrafter"/>
</dbReference>
<protein>
    <submittedName>
        <fullName evidence="1">Uncharacterized protein</fullName>
    </submittedName>
</protein>
<dbReference type="OMA" id="TILVWAY"/>